<dbReference type="EMBL" id="MU275847">
    <property type="protein sequence ID" value="KAI0052185.1"/>
    <property type="molecule type" value="Genomic_DNA"/>
</dbReference>
<comment type="caution">
    <text evidence="1">The sequence shown here is derived from an EMBL/GenBank/DDBJ whole genome shotgun (WGS) entry which is preliminary data.</text>
</comment>
<sequence length="312" mass="35112">MTKVTVASGGKSPLTRGLPITLEVTKDVDAATVADVKAALAAKFPRLYVERQKLTLKGDRKALKDEATLASVGVHDGDELAVKDLGAQIGWRNVYLIEYVGPLVVHPLIYNFPEVFYGKAIEHSQLQQIAYAMVMVHFLKRELETLFVHRFSHGTMPIFNVFKNSAHYHILGGLFLAYPIYSSTYSATSPYVKGTIRENPQFLWACSAFWLFCELVNLNAHITLRNLRPPGTRTRAIPYGFGFSLVSSPHYLFDLLAWVTLASMSGSWAAWLFFVVSATQMVIWASKKHRAYKKEFGKDYPRGRKALVPFIF</sequence>
<dbReference type="Proteomes" id="UP000814033">
    <property type="component" value="Unassembled WGS sequence"/>
</dbReference>
<name>A0ACB8S8D1_9AGAM</name>
<organism evidence="1 2">
    <name type="scientific">Auriscalpium vulgare</name>
    <dbReference type="NCBI Taxonomy" id="40419"/>
    <lineage>
        <taxon>Eukaryota</taxon>
        <taxon>Fungi</taxon>
        <taxon>Dikarya</taxon>
        <taxon>Basidiomycota</taxon>
        <taxon>Agaricomycotina</taxon>
        <taxon>Agaricomycetes</taxon>
        <taxon>Russulales</taxon>
        <taxon>Auriscalpiaceae</taxon>
        <taxon>Auriscalpium</taxon>
    </lineage>
</organism>
<proteinExistence type="predicted"/>
<accession>A0ACB8S8D1</accession>
<reference evidence="1" key="2">
    <citation type="journal article" date="2022" name="New Phytol.">
        <title>Evolutionary transition to the ectomycorrhizal habit in the genomes of a hyperdiverse lineage of mushroom-forming fungi.</title>
        <authorList>
            <person name="Looney B."/>
            <person name="Miyauchi S."/>
            <person name="Morin E."/>
            <person name="Drula E."/>
            <person name="Courty P.E."/>
            <person name="Kohler A."/>
            <person name="Kuo A."/>
            <person name="LaButti K."/>
            <person name="Pangilinan J."/>
            <person name="Lipzen A."/>
            <person name="Riley R."/>
            <person name="Andreopoulos W."/>
            <person name="He G."/>
            <person name="Johnson J."/>
            <person name="Nolan M."/>
            <person name="Tritt A."/>
            <person name="Barry K.W."/>
            <person name="Grigoriev I.V."/>
            <person name="Nagy L.G."/>
            <person name="Hibbett D."/>
            <person name="Henrissat B."/>
            <person name="Matheny P.B."/>
            <person name="Labbe J."/>
            <person name="Martin F.M."/>
        </authorList>
    </citation>
    <scope>NUCLEOTIDE SEQUENCE</scope>
    <source>
        <strain evidence="1">FP105234-sp</strain>
    </source>
</reference>
<gene>
    <name evidence="1" type="ORF">FA95DRAFT_1553882</name>
</gene>
<evidence type="ECO:0000313" key="2">
    <source>
        <dbReference type="Proteomes" id="UP000814033"/>
    </source>
</evidence>
<protein>
    <submittedName>
        <fullName evidence="1">Uncharacterized protein</fullName>
    </submittedName>
</protein>
<keyword evidence="2" id="KW-1185">Reference proteome</keyword>
<reference evidence="1" key="1">
    <citation type="submission" date="2021-02" db="EMBL/GenBank/DDBJ databases">
        <authorList>
            <consortium name="DOE Joint Genome Institute"/>
            <person name="Ahrendt S."/>
            <person name="Looney B.P."/>
            <person name="Miyauchi S."/>
            <person name="Morin E."/>
            <person name="Drula E."/>
            <person name="Courty P.E."/>
            <person name="Chicoki N."/>
            <person name="Fauchery L."/>
            <person name="Kohler A."/>
            <person name="Kuo A."/>
            <person name="Labutti K."/>
            <person name="Pangilinan J."/>
            <person name="Lipzen A."/>
            <person name="Riley R."/>
            <person name="Andreopoulos W."/>
            <person name="He G."/>
            <person name="Johnson J."/>
            <person name="Barry K.W."/>
            <person name="Grigoriev I.V."/>
            <person name="Nagy L."/>
            <person name="Hibbett D."/>
            <person name="Henrissat B."/>
            <person name="Matheny P.B."/>
            <person name="Labbe J."/>
            <person name="Martin F."/>
        </authorList>
    </citation>
    <scope>NUCLEOTIDE SEQUENCE</scope>
    <source>
        <strain evidence="1">FP105234-sp</strain>
    </source>
</reference>
<evidence type="ECO:0000313" key="1">
    <source>
        <dbReference type="EMBL" id="KAI0052185.1"/>
    </source>
</evidence>